<proteinExistence type="predicted"/>
<keyword evidence="2" id="KW-1185">Reference proteome</keyword>
<evidence type="ECO:0000313" key="1">
    <source>
        <dbReference type="EMBL" id="KAK9987392.1"/>
    </source>
</evidence>
<sequence length="114" mass="12709">MVQLGCRWQIGNGKCAKLWRGKWLPTPSSYRLVTPPHLLPEDASVSVLINLVAATWTSDLIHELFLPFDVEAILSIPFSVSLPADKLIWAPSTSSQFTVSNAYKVIRKSLCELQ</sequence>
<gene>
    <name evidence="1" type="ORF">SO802_032343</name>
</gene>
<dbReference type="AlphaFoldDB" id="A0AAW2BQG0"/>
<evidence type="ECO:0000313" key="2">
    <source>
        <dbReference type="Proteomes" id="UP001459277"/>
    </source>
</evidence>
<accession>A0AAW2BQG0</accession>
<comment type="caution">
    <text evidence="1">The sequence shown here is derived from an EMBL/GenBank/DDBJ whole genome shotgun (WGS) entry which is preliminary data.</text>
</comment>
<dbReference type="Proteomes" id="UP001459277">
    <property type="component" value="Unassembled WGS sequence"/>
</dbReference>
<reference evidence="1 2" key="1">
    <citation type="submission" date="2024-01" db="EMBL/GenBank/DDBJ databases">
        <title>A telomere-to-telomere, gap-free genome of sweet tea (Lithocarpus litseifolius).</title>
        <authorList>
            <person name="Zhou J."/>
        </authorList>
    </citation>
    <scope>NUCLEOTIDE SEQUENCE [LARGE SCALE GENOMIC DNA]</scope>
    <source>
        <strain evidence="1">Zhou-2022a</strain>
        <tissue evidence="1">Leaf</tissue>
    </source>
</reference>
<dbReference type="EMBL" id="JAZDWU010000011">
    <property type="protein sequence ID" value="KAK9987392.1"/>
    <property type="molecule type" value="Genomic_DNA"/>
</dbReference>
<protein>
    <submittedName>
        <fullName evidence="1">Uncharacterized protein</fullName>
    </submittedName>
</protein>
<organism evidence="1 2">
    <name type="scientific">Lithocarpus litseifolius</name>
    <dbReference type="NCBI Taxonomy" id="425828"/>
    <lineage>
        <taxon>Eukaryota</taxon>
        <taxon>Viridiplantae</taxon>
        <taxon>Streptophyta</taxon>
        <taxon>Embryophyta</taxon>
        <taxon>Tracheophyta</taxon>
        <taxon>Spermatophyta</taxon>
        <taxon>Magnoliopsida</taxon>
        <taxon>eudicotyledons</taxon>
        <taxon>Gunneridae</taxon>
        <taxon>Pentapetalae</taxon>
        <taxon>rosids</taxon>
        <taxon>fabids</taxon>
        <taxon>Fagales</taxon>
        <taxon>Fagaceae</taxon>
        <taxon>Lithocarpus</taxon>
    </lineage>
</organism>
<name>A0AAW2BQG0_9ROSI</name>